<sequence length="392" mass="41008">MFKASVGESSNLDPREAVKETVGELRTQDNNVAGAKVLFAYASCAYDLPAMLDEFAQELPGVPVIGNTSFTGVITPAGFTGGDGFLGAMAFDDPAMTVGVAACPKTDASQDAVELGEKVARKAMEAADKDEAPLYYFMAASPAEEEYYVKGITHVIGRVPFFGGSAADNAITGDWKLYTSEGAFADGVAVAFFYGAPTMANVYTGAYHETEDVGIVTKTVGNRILAEIDGVPALEKYAAWRGMDVDGLRGGELLGKSVVSPLGVKDRLGDLVAIRHPMAGNNDGSISLGNKIAKNTAVIRMEASVDELVSSTGKTLGELRAEVADPAAYLLVHCGGRRAGIGDRIGEVAELLAKEADGVPFLTEFTFGEYGQVDDGANTCGGLMLSFTGFSK</sequence>
<evidence type="ECO:0000259" key="2">
    <source>
        <dbReference type="SMART" id="SM01204"/>
    </source>
</evidence>
<dbReference type="PANTHER" id="PTHR40252">
    <property type="entry name" value="BLR0328 PROTEIN"/>
    <property type="match status" value="1"/>
</dbReference>
<keyword evidence="4" id="KW-1185">Reference proteome</keyword>
<evidence type="ECO:0000313" key="3">
    <source>
        <dbReference type="EMBL" id="MCR9037357.1"/>
    </source>
</evidence>
<name>A0ABT1ZAY1_9ACTN</name>
<dbReference type="InterPro" id="IPR013702">
    <property type="entry name" value="FIST_domain_N"/>
</dbReference>
<protein>
    <submittedName>
        <fullName evidence="3">FIST C-terminal domain-containing protein</fullName>
    </submittedName>
</protein>
<dbReference type="EMBL" id="JANSKA010000009">
    <property type="protein sequence ID" value="MCR9037357.1"/>
    <property type="molecule type" value="Genomic_DNA"/>
</dbReference>
<dbReference type="PANTHER" id="PTHR40252:SF2">
    <property type="entry name" value="BLR0328 PROTEIN"/>
    <property type="match status" value="1"/>
</dbReference>
<dbReference type="RefSeq" id="WP_258499752.1">
    <property type="nucleotide sequence ID" value="NZ_JANSKA010000009.1"/>
</dbReference>
<gene>
    <name evidence="3" type="ORF">NVS32_10410</name>
</gene>
<evidence type="ECO:0000259" key="1">
    <source>
        <dbReference type="SMART" id="SM00897"/>
    </source>
</evidence>
<comment type="caution">
    <text evidence="3">The sequence shown here is derived from an EMBL/GenBank/DDBJ whole genome shotgun (WGS) entry which is preliminary data.</text>
</comment>
<dbReference type="SMART" id="SM00897">
    <property type="entry name" value="FIST"/>
    <property type="match status" value="1"/>
</dbReference>
<dbReference type="Pfam" id="PF10442">
    <property type="entry name" value="FIST_C"/>
    <property type="match status" value="1"/>
</dbReference>
<proteinExistence type="predicted"/>
<dbReference type="InterPro" id="IPR019494">
    <property type="entry name" value="FIST_C"/>
</dbReference>
<dbReference type="Pfam" id="PF08495">
    <property type="entry name" value="FIST"/>
    <property type="match status" value="1"/>
</dbReference>
<dbReference type="Proteomes" id="UP001204320">
    <property type="component" value="Unassembled WGS sequence"/>
</dbReference>
<accession>A0ABT1ZAY1</accession>
<feature type="domain" description="FIST C-domain" evidence="2">
    <location>
        <begin position="233"/>
        <end position="373"/>
    </location>
</feature>
<evidence type="ECO:0000313" key="4">
    <source>
        <dbReference type="Proteomes" id="UP001204320"/>
    </source>
</evidence>
<organism evidence="3 4">
    <name type="scientific">Tractidigestivibacter montrealensis</name>
    <dbReference type="NCBI Taxonomy" id="2972466"/>
    <lineage>
        <taxon>Bacteria</taxon>
        <taxon>Bacillati</taxon>
        <taxon>Actinomycetota</taxon>
        <taxon>Coriobacteriia</taxon>
        <taxon>Coriobacteriales</taxon>
        <taxon>Atopobiaceae</taxon>
        <taxon>Tractidigestivibacter</taxon>
    </lineage>
</organism>
<feature type="domain" description="FIST" evidence="1">
    <location>
        <begin position="34"/>
        <end position="232"/>
    </location>
</feature>
<dbReference type="SMART" id="SM01204">
    <property type="entry name" value="FIST_C"/>
    <property type="match status" value="1"/>
</dbReference>
<reference evidence="3 4" key="1">
    <citation type="submission" date="2022-08" db="EMBL/GenBank/DDBJ databases">
        <title>Tractidigestivibacter montrealensis type strain KD21.</title>
        <authorList>
            <person name="Diop K."/>
            <person name="Richard C."/>
            <person name="Routy B."/>
        </authorList>
    </citation>
    <scope>NUCLEOTIDE SEQUENCE [LARGE SCALE GENOMIC DNA]</scope>
    <source>
        <strain evidence="3 4">KD21</strain>
    </source>
</reference>